<evidence type="ECO:0000259" key="1">
    <source>
        <dbReference type="Pfam" id="PF14744"/>
    </source>
</evidence>
<dbReference type="GO" id="GO:0071203">
    <property type="term" value="C:WASH complex"/>
    <property type="evidence" value="ECO:0000318"/>
    <property type="project" value="GO_Central"/>
</dbReference>
<sequence length="1031" mass="117747">MGTVELEEQQEKLRRFVDSWRDKSFDILNGLDDDGYGTSSILDVQCSELDPIHVCVEPMEYASIPRLVEADNVGVAKLVTVLSYNCFEISKLCRQAVEHNILYGALIMCSNRMIAKVKLDPNSFDISLEDLDYLDQVVNQLEKSFHDGFLKRLFKEDSLWHGTLQKIKSNRKFLDALSSCTYEGLSDISHHLDTWKEYPCDRKNMLRYVALFVFRSYLLVETVEKRMGKVIIEVICMAPVIYVEGGIRFVLLDLLNNQLPQSVISWPLFRQTSRDTDVRNYVEHVDFIFGRDWQTMRDALAGWVASFHAYPMTVFSSIEGILRTYFRQTIQGILLAHRLQTIAMSLLDLHAYFEVPIKREKAKSLCHILVLLKVVENTFCKKIPDIVRSLPHIIHLVQADIEHFLLPVKDELHSEIAKGGHSSKSSFLSSMIGRGKDIDIRITDSLSLVLIALKMLQGGGNIKRLCIVNVALDILQSIGHVDMNYPRVRKLISKLHMVSDFQRVVGEVTNCSFLYWRKEMMGTWLPMVYTDVNKISWLRFLLEAFCDGLRLLKFGNVGRLTLRSFEGEIKDALNNEIMVPLCRDIETDLRLHVHSTHIKGSVHVNPTKTGVRNLSWYLRLEPLRLPFKLIHIKSHVEAYLDSTFYNHTAMSPYNWKTYTEMKHLAELKYGVVLDGIHLPERSLDLGLDVLDIMRNLHQFAESYMYNINAQVFIERVSSDQGRKTIRIISVDHVASSVATHGLGIIDTVMHSINYFLEEKIASLSEVFQDDHFRSQLLKEYKFWKNDKGYLDKYPFSRAEELNEATGKKDVEVEELSILEQVCSLLTEIGNVVGFAKILQTGSLRHACTISQTSRDMCTMLDHKYSLSDHANYLSILDNALFKGLQGSEKAHLKQFFLVIPALTINVVDSKVHYKDKVLQRGRDAANQTPSDDGFMLGIAYILKLMGQGELFDGLHWFSSATSHFDEAMASAVESGGTEQRKGSGLALLKLWSSSLATVSSKTQKVLDTIKRCRMEMELIEFGVNTARTILY</sequence>
<dbReference type="HOGENOM" id="CLU_002451_0_0_1"/>
<dbReference type="Gramene" id="ERN13296">
    <property type="protein sequence ID" value="ERN13296"/>
    <property type="gene ID" value="AMTR_s00041p00059380"/>
</dbReference>
<dbReference type="Pfam" id="PF14746">
    <property type="entry name" value="WASH-7_C"/>
    <property type="match status" value="1"/>
</dbReference>
<reference evidence="5" key="1">
    <citation type="journal article" date="2013" name="Science">
        <title>The Amborella genome and the evolution of flowering plants.</title>
        <authorList>
            <consortium name="Amborella Genome Project"/>
        </authorList>
    </citation>
    <scope>NUCLEOTIDE SEQUENCE [LARGE SCALE GENOMIC DNA]</scope>
</reference>
<dbReference type="Proteomes" id="UP000017836">
    <property type="component" value="Unassembled WGS sequence"/>
</dbReference>
<evidence type="ECO:0000313" key="5">
    <source>
        <dbReference type="Proteomes" id="UP000017836"/>
    </source>
</evidence>
<name>W1PZ42_AMBTC</name>
<dbReference type="PANTHER" id="PTHR31409:SF0">
    <property type="entry name" value="WASH COMPLEX SUBUNIT 4"/>
    <property type="match status" value="1"/>
</dbReference>
<dbReference type="Pfam" id="PF14744">
    <property type="entry name" value="WASH-7_mid"/>
    <property type="match status" value="1"/>
</dbReference>
<organism evidence="4 5">
    <name type="scientific">Amborella trichopoda</name>
    <dbReference type="NCBI Taxonomy" id="13333"/>
    <lineage>
        <taxon>Eukaryota</taxon>
        <taxon>Viridiplantae</taxon>
        <taxon>Streptophyta</taxon>
        <taxon>Embryophyta</taxon>
        <taxon>Tracheophyta</taxon>
        <taxon>Spermatophyta</taxon>
        <taxon>Magnoliopsida</taxon>
        <taxon>Amborellales</taxon>
        <taxon>Amborellaceae</taxon>
        <taxon>Amborella</taxon>
    </lineage>
</organism>
<dbReference type="GO" id="GO:0007032">
    <property type="term" value="P:endosome organization"/>
    <property type="evidence" value="ECO:0000318"/>
    <property type="project" value="GO_Central"/>
</dbReference>
<evidence type="ECO:0008006" key="6">
    <source>
        <dbReference type="Google" id="ProtNLM"/>
    </source>
</evidence>
<feature type="domain" description="WASH complex subunit 4 N-terminal" evidence="2">
    <location>
        <begin position="112"/>
        <end position="512"/>
    </location>
</feature>
<accession>W1PZ42</accession>
<keyword evidence="5" id="KW-1185">Reference proteome</keyword>
<proteinExistence type="predicted"/>
<dbReference type="Pfam" id="PF14745">
    <property type="entry name" value="WASH-4_N"/>
    <property type="match status" value="1"/>
</dbReference>
<evidence type="ECO:0000313" key="4">
    <source>
        <dbReference type="EMBL" id="ERN13296.1"/>
    </source>
</evidence>
<dbReference type="AlphaFoldDB" id="W1PZ42"/>
<protein>
    <recommendedName>
        <fullName evidence="6">WASH complex subunit 4 N-terminal domain-containing protein</fullName>
    </recommendedName>
</protein>
<evidence type="ECO:0000259" key="2">
    <source>
        <dbReference type="Pfam" id="PF14745"/>
    </source>
</evidence>
<feature type="domain" description="WASH complex subunit 7 central" evidence="1">
    <location>
        <begin position="513"/>
        <end position="847"/>
    </location>
</feature>
<dbReference type="STRING" id="13333.W1PZ42"/>
<dbReference type="PANTHER" id="PTHR31409">
    <property type="entry name" value="WASH COMPLEX SUBUNIT 4"/>
    <property type="match status" value="1"/>
</dbReference>
<dbReference type="InterPro" id="IPR028283">
    <property type="entry name" value="WASH-7_C"/>
</dbReference>
<gene>
    <name evidence="4" type="ORF">AMTR_s00041p00059380</name>
</gene>
<dbReference type="InterPro" id="IPR028282">
    <property type="entry name" value="WASH-7_central"/>
</dbReference>
<dbReference type="InterPro" id="IPR027307">
    <property type="entry name" value="WASH7"/>
</dbReference>
<dbReference type="GO" id="GO:0005768">
    <property type="term" value="C:endosome"/>
    <property type="evidence" value="ECO:0000318"/>
    <property type="project" value="GO_Central"/>
</dbReference>
<evidence type="ECO:0000259" key="3">
    <source>
        <dbReference type="Pfam" id="PF14746"/>
    </source>
</evidence>
<dbReference type="OMA" id="RCNIFIQ"/>
<dbReference type="GO" id="GO:0016197">
    <property type="term" value="P:endosomal transport"/>
    <property type="evidence" value="ECO:0000318"/>
    <property type="project" value="GO_Central"/>
</dbReference>
<dbReference type="InterPro" id="IPR028191">
    <property type="entry name" value="WASH-4_N"/>
</dbReference>
<dbReference type="EMBL" id="KI392588">
    <property type="protein sequence ID" value="ERN13296.1"/>
    <property type="molecule type" value="Genomic_DNA"/>
</dbReference>
<dbReference type="eggNOG" id="KOG3578">
    <property type="taxonomic scope" value="Eukaryota"/>
</dbReference>
<feature type="domain" description="WASH complex subunit 7 C-terminal" evidence="3">
    <location>
        <begin position="863"/>
        <end position="1028"/>
    </location>
</feature>